<dbReference type="Gene3D" id="1.10.510.10">
    <property type="entry name" value="Transferase(Phosphotransferase) domain 1"/>
    <property type="match status" value="1"/>
</dbReference>
<feature type="binding site" evidence="3">
    <location>
        <position position="379"/>
    </location>
    <ligand>
        <name>ATP</name>
        <dbReference type="ChEBI" id="CHEBI:30616"/>
    </ligand>
</feature>
<evidence type="ECO:0000313" key="6">
    <source>
        <dbReference type="EMBL" id="CAG8779763.1"/>
    </source>
</evidence>
<dbReference type="FunFam" id="1.10.510.10:FF:000571">
    <property type="entry name" value="Maternal embryonic leucine zipper kinase"/>
    <property type="match status" value="1"/>
</dbReference>
<sequence>MSLWQKTYSSQLVNSPDKNSNIHHDLEILNNTSLNLVRPETPVNSQTADKITPREKIRNLLLCINSNDYSPSLHAKRSLEDSSINVHNEVKKPLSDPPKCSSEETKAKRTSKVKFAIDLDHISDKKEGKTDGIINDGNNNENVESPKLLSKNSKAYRRQSAPAHGMPFVYFSKSATTSIHYFGHSEQDEHKVHDSDNQSSKIPTVVTKRLESISDKSNLTSPSLSPCSSISSSCSSTVSSPAQPAQTQQYQYDRKTLQTFNPPFQPGTFIPQPVPTHITTRSRSRSISTGKPIQVSGSLPVIVSAASYQNLPWSPAVNFLANLAQSTVSQPMPYDEGQLIKDFIIGKVIGRGGFSTVKEAIRMDSDGDMEKLAVKIVRKNQESDCNDRIQALLDREISIWRELIHPNIVPMIMYEEDEYATYVFSEYCSGGTLLNYIKKNCRGENKGLEEDEIRIIFLEIAEGLRYLHNDMKLVHKDIKLDNILLDREGTWKICDFGLTEFQNEENGFGELSDEEAGGSIAYCAPEQARSKTSIKNPAVDIWSLGVVLYALVTNKLPFMDDFIPRLQYKIINGRYDEMALYESGCSDDLRDLLKKMFKTNFTQRLTINEVLKHRWCQ</sequence>
<dbReference type="GO" id="GO:0000226">
    <property type="term" value="P:microtubule cytoskeleton organization"/>
    <property type="evidence" value="ECO:0007669"/>
    <property type="project" value="TreeGrafter"/>
</dbReference>
<dbReference type="GO" id="GO:0005524">
    <property type="term" value="F:ATP binding"/>
    <property type="evidence" value="ECO:0007669"/>
    <property type="project" value="UniProtKB-UniRule"/>
</dbReference>
<proteinExistence type="predicted"/>
<dbReference type="EMBL" id="CAJVQA010023770">
    <property type="protein sequence ID" value="CAG8779763.1"/>
    <property type="molecule type" value="Genomic_DNA"/>
</dbReference>
<keyword evidence="1 3" id="KW-0547">Nucleotide-binding</keyword>
<evidence type="ECO:0000256" key="3">
    <source>
        <dbReference type="PROSITE-ProRule" id="PRU10141"/>
    </source>
</evidence>
<reference evidence="6" key="1">
    <citation type="submission" date="2021-06" db="EMBL/GenBank/DDBJ databases">
        <authorList>
            <person name="Kallberg Y."/>
            <person name="Tangrot J."/>
            <person name="Rosling A."/>
        </authorList>
    </citation>
    <scope>NUCLEOTIDE SEQUENCE</scope>
    <source>
        <strain evidence="6">FL966</strain>
    </source>
</reference>
<evidence type="ECO:0000256" key="2">
    <source>
        <dbReference type="ARBA" id="ARBA00022840"/>
    </source>
</evidence>
<feature type="region of interest" description="Disordered" evidence="4">
    <location>
        <begin position="1"/>
        <end position="20"/>
    </location>
</feature>
<evidence type="ECO:0000256" key="1">
    <source>
        <dbReference type="ARBA" id="ARBA00022741"/>
    </source>
</evidence>
<dbReference type="PROSITE" id="PS00108">
    <property type="entry name" value="PROTEIN_KINASE_ST"/>
    <property type="match status" value="1"/>
</dbReference>
<dbReference type="Proteomes" id="UP000789759">
    <property type="component" value="Unassembled WGS sequence"/>
</dbReference>
<feature type="compositionally biased region" description="Polar residues" evidence="4">
    <location>
        <begin position="1"/>
        <end position="19"/>
    </location>
</feature>
<comment type="caution">
    <text evidence="6">The sequence shown here is derived from an EMBL/GenBank/DDBJ whole genome shotgun (WGS) entry which is preliminary data.</text>
</comment>
<dbReference type="PANTHER" id="PTHR24346:SF76">
    <property type="entry name" value="NON-SPECIFIC SERINE_THREONINE PROTEIN KINASE"/>
    <property type="match status" value="1"/>
</dbReference>
<keyword evidence="7" id="KW-1185">Reference proteome</keyword>
<dbReference type="InterPro" id="IPR011009">
    <property type="entry name" value="Kinase-like_dom_sf"/>
</dbReference>
<dbReference type="PROSITE" id="PS00107">
    <property type="entry name" value="PROTEIN_KINASE_ATP"/>
    <property type="match status" value="1"/>
</dbReference>
<accession>A0A9N9JJQ9</accession>
<dbReference type="InterPro" id="IPR008271">
    <property type="entry name" value="Ser/Thr_kinase_AS"/>
</dbReference>
<protein>
    <submittedName>
        <fullName evidence="6">22598_t:CDS:1</fullName>
    </submittedName>
</protein>
<dbReference type="AlphaFoldDB" id="A0A9N9JJQ9"/>
<dbReference type="PANTHER" id="PTHR24346">
    <property type="entry name" value="MAP/MICROTUBULE AFFINITY-REGULATING KINASE"/>
    <property type="match status" value="1"/>
</dbReference>
<evidence type="ECO:0000256" key="4">
    <source>
        <dbReference type="SAM" id="MobiDB-lite"/>
    </source>
</evidence>
<dbReference type="GO" id="GO:0035556">
    <property type="term" value="P:intracellular signal transduction"/>
    <property type="evidence" value="ECO:0007669"/>
    <property type="project" value="TreeGrafter"/>
</dbReference>
<dbReference type="InterPro" id="IPR017441">
    <property type="entry name" value="Protein_kinase_ATP_BS"/>
</dbReference>
<name>A0A9N9JJQ9_9GLOM</name>
<dbReference type="Pfam" id="PF00069">
    <property type="entry name" value="Pkinase"/>
    <property type="match status" value="1"/>
</dbReference>
<dbReference type="SUPFAM" id="SSF56112">
    <property type="entry name" value="Protein kinase-like (PK-like)"/>
    <property type="match status" value="1"/>
</dbReference>
<organism evidence="6 7">
    <name type="scientific">Cetraspora pellucida</name>
    <dbReference type="NCBI Taxonomy" id="1433469"/>
    <lineage>
        <taxon>Eukaryota</taxon>
        <taxon>Fungi</taxon>
        <taxon>Fungi incertae sedis</taxon>
        <taxon>Mucoromycota</taxon>
        <taxon>Glomeromycotina</taxon>
        <taxon>Glomeromycetes</taxon>
        <taxon>Diversisporales</taxon>
        <taxon>Gigasporaceae</taxon>
        <taxon>Cetraspora</taxon>
    </lineage>
</organism>
<dbReference type="OrthoDB" id="4062651at2759"/>
<feature type="domain" description="Protein kinase" evidence="5">
    <location>
        <begin position="343"/>
        <end position="616"/>
    </location>
</feature>
<dbReference type="PROSITE" id="PS50011">
    <property type="entry name" value="PROTEIN_KINASE_DOM"/>
    <property type="match status" value="1"/>
</dbReference>
<evidence type="ECO:0000313" key="7">
    <source>
        <dbReference type="Proteomes" id="UP000789759"/>
    </source>
</evidence>
<dbReference type="InterPro" id="IPR000719">
    <property type="entry name" value="Prot_kinase_dom"/>
</dbReference>
<dbReference type="GO" id="GO:0004674">
    <property type="term" value="F:protein serine/threonine kinase activity"/>
    <property type="evidence" value="ECO:0007669"/>
    <property type="project" value="TreeGrafter"/>
</dbReference>
<evidence type="ECO:0000259" key="5">
    <source>
        <dbReference type="PROSITE" id="PS50011"/>
    </source>
</evidence>
<dbReference type="GO" id="GO:0005737">
    <property type="term" value="C:cytoplasm"/>
    <property type="evidence" value="ECO:0007669"/>
    <property type="project" value="TreeGrafter"/>
</dbReference>
<gene>
    <name evidence="6" type="ORF">CPELLU_LOCUS16319</name>
</gene>
<keyword evidence="2 3" id="KW-0067">ATP-binding</keyword>
<dbReference type="SMART" id="SM00220">
    <property type="entry name" value="S_TKc"/>
    <property type="match status" value="1"/>
</dbReference>